<dbReference type="Proteomes" id="UP000054399">
    <property type="component" value="Unassembled WGS sequence"/>
</dbReference>
<protein>
    <submittedName>
        <fullName evidence="1">Uncharacterized protein</fullName>
    </submittedName>
</protein>
<dbReference type="RefSeq" id="XP_066612926.1">
    <property type="nucleotide sequence ID" value="XM_066759439.1"/>
</dbReference>
<evidence type="ECO:0000313" key="1">
    <source>
        <dbReference type="EMBL" id="KAL0245842.1"/>
    </source>
</evidence>
<comment type="caution">
    <text evidence="1">The sequence shown here is derived from an EMBL/GenBank/DDBJ whole genome shotgun (WGS) entry which is preliminary data.</text>
</comment>
<evidence type="ECO:0000313" key="2">
    <source>
        <dbReference type="Proteomes" id="UP000054399"/>
    </source>
</evidence>
<dbReference type="EMBL" id="ATAM02000008">
    <property type="protein sequence ID" value="KAL0245842.1"/>
    <property type="molecule type" value="Genomic_DNA"/>
</dbReference>
<keyword evidence="2" id="KW-1185">Reference proteome</keyword>
<gene>
    <name evidence="1" type="ORF">I308_104979</name>
</gene>
<organism evidence="1 2">
    <name type="scientific">Cryptococcus tetragattii IND107</name>
    <dbReference type="NCBI Taxonomy" id="1296105"/>
    <lineage>
        <taxon>Eukaryota</taxon>
        <taxon>Fungi</taxon>
        <taxon>Dikarya</taxon>
        <taxon>Basidiomycota</taxon>
        <taxon>Agaricomycotina</taxon>
        <taxon>Tremellomycetes</taxon>
        <taxon>Tremellales</taxon>
        <taxon>Cryptococcaceae</taxon>
        <taxon>Cryptococcus</taxon>
        <taxon>Cryptococcus gattii species complex</taxon>
    </lineage>
</organism>
<reference evidence="1" key="2">
    <citation type="submission" date="2024-01" db="EMBL/GenBank/DDBJ databases">
        <title>Comparative genomics of Cryptococcus and Kwoniella reveals pathogenesis evolution and contrasting modes of karyotype evolution via chromosome fusion or intercentromeric recombination.</title>
        <authorList>
            <person name="Coelho M.A."/>
            <person name="David-Palma M."/>
            <person name="Shea T."/>
            <person name="Bowers K."/>
            <person name="Mcginley-Smith S."/>
            <person name="Mohammad A.W."/>
            <person name="Gnirke A."/>
            <person name="Yurkov A.M."/>
            <person name="Nowrousian M."/>
            <person name="Sun S."/>
            <person name="Cuomo C.A."/>
            <person name="Heitman J."/>
        </authorList>
    </citation>
    <scope>NUCLEOTIDE SEQUENCE</scope>
    <source>
        <strain evidence="1">IND107</strain>
    </source>
</reference>
<reference evidence="1" key="1">
    <citation type="submission" date="2015-01" db="EMBL/GenBank/DDBJ databases">
        <authorList>
            <consortium name="The Broad Institute Genomics Platform"/>
            <person name="Cuomo C."/>
            <person name="Litvintseva A."/>
            <person name="Chen Y."/>
            <person name="Heitman J."/>
            <person name="Sun S."/>
            <person name="Springer D."/>
            <person name="Dromer F."/>
            <person name="Young S."/>
            <person name="Zeng Q."/>
            <person name="Gargeya S."/>
            <person name="Abouelleil A."/>
            <person name="Alvarado L."/>
            <person name="Chapman S.B."/>
            <person name="Gainer-Dewar J."/>
            <person name="Goldberg J."/>
            <person name="Griggs A."/>
            <person name="Gujja S."/>
            <person name="Hansen M."/>
            <person name="Howarth C."/>
            <person name="Imamovic A."/>
            <person name="Larimer J."/>
            <person name="Murphy C."/>
            <person name="Naylor J."/>
            <person name="Pearson M."/>
            <person name="Priest M."/>
            <person name="Roberts A."/>
            <person name="Saif S."/>
            <person name="Shea T."/>
            <person name="Sykes S."/>
            <person name="Wortman J."/>
            <person name="Nusbaum C."/>
            <person name="Birren B."/>
        </authorList>
    </citation>
    <scope>NUCLEOTIDE SEQUENCE</scope>
    <source>
        <strain evidence="1">IND107</strain>
    </source>
</reference>
<accession>A0ABR3BP35</accession>
<sequence length="77" mass="8686">MVRAMVTRLYKTKPTGLFVRLPSFQRTHPFIFHISFTTKTPSGTMLRTCALRIHVSPSYLLGTSSSLPVLLFSSSRL</sequence>
<dbReference type="GeneID" id="91991835"/>
<proteinExistence type="predicted"/>
<name>A0ABR3BP35_9TREE</name>